<proteinExistence type="predicted"/>
<evidence type="ECO:0000313" key="3">
    <source>
        <dbReference type="EMBL" id="CAJ1500838.1"/>
    </source>
</evidence>
<evidence type="ECO:0000256" key="1">
    <source>
        <dbReference type="SAM" id="MobiDB-lite"/>
    </source>
</evidence>
<keyword evidence="2" id="KW-0732">Signal</keyword>
<dbReference type="RefSeq" id="WP_308481976.1">
    <property type="nucleotide sequence ID" value="NZ_OY726397.1"/>
</dbReference>
<feature type="signal peptide" evidence="2">
    <location>
        <begin position="1"/>
        <end position="30"/>
    </location>
</feature>
<accession>A0ABM9LL05</accession>
<name>A0ABM9LL05_9MYCO</name>
<gene>
    <name evidence="3" type="ORF">MU0053_001772</name>
</gene>
<evidence type="ECO:0000256" key="2">
    <source>
        <dbReference type="SAM" id="SignalP"/>
    </source>
</evidence>
<protein>
    <submittedName>
        <fullName evidence="3">Uncharacterized protein</fullName>
    </submittedName>
</protein>
<keyword evidence="4" id="KW-1185">Reference proteome</keyword>
<feature type="compositionally biased region" description="Low complexity" evidence="1">
    <location>
        <begin position="120"/>
        <end position="129"/>
    </location>
</feature>
<evidence type="ECO:0000313" key="4">
    <source>
        <dbReference type="Proteomes" id="UP001190465"/>
    </source>
</evidence>
<feature type="region of interest" description="Disordered" evidence="1">
    <location>
        <begin position="120"/>
        <end position="141"/>
    </location>
</feature>
<feature type="chain" id="PRO_5046296034" evidence="2">
    <location>
        <begin position="31"/>
        <end position="152"/>
    </location>
</feature>
<sequence>MNTNAIYRKVLPLSAALAAAAATLATPALADPLPYGPDTCVQGYVWREAGPGDTVCVTPAVRTRTAQENAAAAQNVQPGGGAYGPNTCKQGFVWREAFGGDVVCVTPAIRAAAAADNAAAASRKQANQPAPTPTPKNPLCGVQLPLGPPLPC</sequence>
<reference evidence="3 4" key="1">
    <citation type="submission" date="2023-08" db="EMBL/GenBank/DDBJ databases">
        <authorList>
            <person name="Folkvardsen B D."/>
            <person name="Norman A."/>
        </authorList>
    </citation>
    <scope>NUCLEOTIDE SEQUENCE [LARGE SCALE GENOMIC DNA]</scope>
    <source>
        <strain evidence="3 4">Mu0053</strain>
    </source>
</reference>
<dbReference type="EMBL" id="OY726397">
    <property type="protein sequence ID" value="CAJ1500838.1"/>
    <property type="molecule type" value="Genomic_DNA"/>
</dbReference>
<organism evidence="3 4">
    <name type="scientific">[Mycobacterium] burgundiense</name>
    <dbReference type="NCBI Taxonomy" id="3064286"/>
    <lineage>
        <taxon>Bacteria</taxon>
        <taxon>Bacillati</taxon>
        <taxon>Actinomycetota</taxon>
        <taxon>Actinomycetes</taxon>
        <taxon>Mycobacteriales</taxon>
        <taxon>Mycobacteriaceae</taxon>
        <taxon>Mycolicibacterium</taxon>
    </lineage>
</organism>
<dbReference type="Proteomes" id="UP001190465">
    <property type="component" value="Chromosome"/>
</dbReference>